<dbReference type="SUPFAM" id="SSF103088">
    <property type="entry name" value="OmpA-like"/>
    <property type="match status" value="1"/>
</dbReference>
<dbReference type="GO" id="GO:0009279">
    <property type="term" value="C:cell outer membrane"/>
    <property type="evidence" value="ECO:0007669"/>
    <property type="project" value="UniProtKB-SubCell"/>
</dbReference>
<dbReference type="CDD" id="cd07185">
    <property type="entry name" value="OmpA_C-like"/>
    <property type="match status" value="1"/>
</dbReference>
<dbReference type="InterPro" id="IPR050330">
    <property type="entry name" value="Bact_OuterMem_StrucFunc"/>
</dbReference>
<organism evidence="7 8">
    <name type="scientific">Candidatus Thiomargarita nelsonii</name>
    <dbReference type="NCBI Taxonomy" id="1003181"/>
    <lineage>
        <taxon>Bacteria</taxon>
        <taxon>Pseudomonadati</taxon>
        <taxon>Pseudomonadota</taxon>
        <taxon>Gammaproteobacteria</taxon>
        <taxon>Thiotrichales</taxon>
        <taxon>Thiotrichaceae</taxon>
        <taxon>Thiomargarita</taxon>
    </lineage>
</organism>
<dbReference type="Pfam" id="PF00691">
    <property type="entry name" value="OmpA"/>
    <property type="match status" value="1"/>
</dbReference>
<evidence type="ECO:0000256" key="1">
    <source>
        <dbReference type="ARBA" id="ARBA00004442"/>
    </source>
</evidence>
<comment type="caution">
    <text evidence="7">The sequence shown here is derived from an EMBL/GenBank/DDBJ whole genome shotgun (WGS) entry which is preliminary data.</text>
</comment>
<dbReference type="PROSITE" id="PS51123">
    <property type="entry name" value="OMPA_2"/>
    <property type="match status" value="1"/>
</dbReference>
<dbReference type="InterPro" id="IPR036737">
    <property type="entry name" value="OmpA-like_sf"/>
</dbReference>
<keyword evidence="5" id="KW-0732">Signal</keyword>
<gene>
    <name evidence="7" type="ORF">PN36_19980</name>
</gene>
<evidence type="ECO:0000313" key="8">
    <source>
        <dbReference type="Proteomes" id="UP000030428"/>
    </source>
</evidence>
<evidence type="ECO:0000256" key="4">
    <source>
        <dbReference type="PROSITE-ProRule" id="PRU00473"/>
    </source>
</evidence>
<keyword evidence="8" id="KW-1185">Reference proteome</keyword>
<reference evidence="7 8" key="1">
    <citation type="journal article" date="2016" name="Front. Microbiol.">
        <title>Single-Cell (Meta-)Genomics of a Dimorphic Candidatus Thiomargarita nelsonii Reveals Genomic Plasticity.</title>
        <authorList>
            <person name="Flood B.E."/>
            <person name="Fliss P."/>
            <person name="Jones D.S."/>
            <person name="Dick G.J."/>
            <person name="Jain S."/>
            <person name="Kaster A.K."/>
            <person name="Winkel M."/>
            <person name="Mussmann M."/>
            <person name="Bailey J."/>
        </authorList>
    </citation>
    <scope>NUCLEOTIDE SEQUENCE [LARGE SCALE GENOMIC DNA]</scope>
    <source>
        <strain evidence="7">Hydrate Ridge</strain>
    </source>
</reference>
<name>A0A0A6PDK8_9GAMM</name>
<sequence>MKLHLLIYPSVFLLACLCNNAYADDVKMYDKMPTKAELLADLRPPAVLTRGNTPHFISCRAQNFKAKTVGIAIRFPVNSSVLTKDARKFADLLGDVLSADELRDCDFEIEGHTDSSGSKEHNKALSIKRANAVTSHLVNHHSISSTRLKAIGYGKERLLSGIYSRSAKQRRVQIKNVGRFK</sequence>
<dbReference type="PANTHER" id="PTHR30329">
    <property type="entry name" value="STATOR ELEMENT OF FLAGELLAR MOTOR COMPLEX"/>
    <property type="match status" value="1"/>
</dbReference>
<keyword evidence="3" id="KW-0998">Cell outer membrane</keyword>
<dbReference type="EMBL" id="JSZA02000084">
    <property type="protein sequence ID" value="KHD08813.1"/>
    <property type="molecule type" value="Genomic_DNA"/>
</dbReference>
<dbReference type="PANTHER" id="PTHR30329:SF21">
    <property type="entry name" value="LIPOPROTEIN YIAD-RELATED"/>
    <property type="match status" value="1"/>
</dbReference>
<protein>
    <recommendedName>
        <fullName evidence="6">OmpA-like domain-containing protein</fullName>
    </recommendedName>
</protein>
<dbReference type="Proteomes" id="UP000030428">
    <property type="component" value="Unassembled WGS sequence"/>
</dbReference>
<keyword evidence="2 4" id="KW-0472">Membrane</keyword>
<dbReference type="InterPro" id="IPR006665">
    <property type="entry name" value="OmpA-like"/>
</dbReference>
<accession>A0A0A6PDK8</accession>
<evidence type="ECO:0000256" key="2">
    <source>
        <dbReference type="ARBA" id="ARBA00023136"/>
    </source>
</evidence>
<evidence type="ECO:0000256" key="5">
    <source>
        <dbReference type="SAM" id="SignalP"/>
    </source>
</evidence>
<dbReference type="Gene3D" id="3.30.1330.60">
    <property type="entry name" value="OmpA-like domain"/>
    <property type="match status" value="1"/>
</dbReference>
<dbReference type="AlphaFoldDB" id="A0A0A6PDK8"/>
<feature type="domain" description="OmpA-like" evidence="6">
    <location>
        <begin position="62"/>
        <end position="180"/>
    </location>
</feature>
<proteinExistence type="predicted"/>
<feature type="chain" id="PRO_5002020830" description="OmpA-like domain-containing protein" evidence="5">
    <location>
        <begin position="24"/>
        <end position="181"/>
    </location>
</feature>
<dbReference type="PRINTS" id="PR01021">
    <property type="entry name" value="OMPADOMAIN"/>
</dbReference>
<evidence type="ECO:0000256" key="3">
    <source>
        <dbReference type="ARBA" id="ARBA00023237"/>
    </source>
</evidence>
<feature type="signal peptide" evidence="5">
    <location>
        <begin position="1"/>
        <end position="23"/>
    </location>
</feature>
<comment type="subcellular location">
    <subcellularLocation>
        <location evidence="1">Cell outer membrane</location>
    </subcellularLocation>
</comment>
<evidence type="ECO:0000313" key="7">
    <source>
        <dbReference type="EMBL" id="KHD08813.1"/>
    </source>
</evidence>
<evidence type="ECO:0000259" key="6">
    <source>
        <dbReference type="PROSITE" id="PS51123"/>
    </source>
</evidence>
<dbReference type="PROSITE" id="PS51257">
    <property type="entry name" value="PROKAR_LIPOPROTEIN"/>
    <property type="match status" value="1"/>
</dbReference>
<dbReference type="InterPro" id="IPR006664">
    <property type="entry name" value="OMP_bac"/>
</dbReference>